<reference evidence="2" key="1">
    <citation type="submission" date="2017-05" db="UniProtKB">
        <authorList>
            <consortium name="EnsemblMetazoa"/>
        </authorList>
    </citation>
    <scope>IDENTIFICATION</scope>
</reference>
<evidence type="ECO:0000256" key="1">
    <source>
        <dbReference type="SAM" id="MobiDB-lite"/>
    </source>
</evidence>
<accession>A0A1X7SDA2</accession>
<protein>
    <submittedName>
        <fullName evidence="2">Uncharacterized protein</fullName>
    </submittedName>
</protein>
<dbReference type="AlphaFoldDB" id="A0A1X7SDA2"/>
<name>A0A1X7SDA2_AMPQE</name>
<sequence>MALSSLHKKRRAAGSPITRLNNQLKDLEADPEVPGASDSAKHLLLKLNEAESHFKTLHYQVLDVIDENDDEALRKEQDIVDNHDDIVAALVLRIQNIITHSPSTVHHSPMSVGSTVPDALKVSARRLSRLELGLNGTDDGLDAPSGDDVDSSLLEQYVEQLADNKCELSKIHEQLISLDLENDHELV</sequence>
<evidence type="ECO:0000313" key="2">
    <source>
        <dbReference type="EnsemblMetazoa" id="Aqu2.1.00043_001"/>
    </source>
</evidence>
<proteinExistence type="predicted"/>
<feature type="region of interest" description="Disordered" evidence="1">
    <location>
        <begin position="1"/>
        <end position="35"/>
    </location>
</feature>
<feature type="compositionally biased region" description="Basic residues" evidence="1">
    <location>
        <begin position="1"/>
        <end position="12"/>
    </location>
</feature>
<dbReference type="EnsemblMetazoa" id="Aqu2.1.00043_001">
    <property type="protein sequence ID" value="Aqu2.1.00043_001"/>
    <property type="gene ID" value="Aqu2.1.00043"/>
</dbReference>
<organism evidence="2">
    <name type="scientific">Amphimedon queenslandica</name>
    <name type="common">Sponge</name>
    <dbReference type="NCBI Taxonomy" id="400682"/>
    <lineage>
        <taxon>Eukaryota</taxon>
        <taxon>Metazoa</taxon>
        <taxon>Porifera</taxon>
        <taxon>Demospongiae</taxon>
        <taxon>Heteroscleromorpha</taxon>
        <taxon>Haplosclerida</taxon>
        <taxon>Niphatidae</taxon>
        <taxon>Amphimedon</taxon>
    </lineage>
</organism>
<dbReference type="InParanoid" id="A0A1X7SDA2"/>